<organism evidence="5 6">
    <name type="scientific">Ophiocordyceps australis</name>
    <dbReference type="NCBI Taxonomy" id="1399860"/>
    <lineage>
        <taxon>Eukaryota</taxon>
        <taxon>Fungi</taxon>
        <taxon>Dikarya</taxon>
        <taxon>Ascomycota</taxon>
        <taxon>Pezizomycotina</taxon>
        <taxon>Sordariomycetes</taxon>
        <taxon>Hypocreomycetidae</taxon>
        <taxon>Hypocreales</taxon>
        <taxon>Ophiocordycipitaceae</taxon>
        <taxon>Ophiocordyceps</taxon>
    </lineage>
</organism>
<keyword evidence="1" id="KW-0596">Phosphopantetheine</keyword>
<accession>A0A2C5XGD6</accession>
<comment type="caution">
    <text evidence="5">The sequence shown here is derived from an EMBL/GenBank/DDBJ whole genome shotgun (WGS) entry which is preliminary data.</text>
</comment>
<dbReference type="InterPro" id="IPR009081">
    <property type="entry name" value="PP-bd_ACP"/>
</dbReference>
<dbReference type="GO" id="GO:0043041">
    <property type="term" value="P:amino acid activation for nonribosomal peptide biosynthetic process"/>
    <property type="evidence" value="ECO:0007669"/>
    <property type="project" value="TreeGrafter"/>
</dbReference>
<dbReference type="InterPro" id="IPR045851">
    <property type="entry name" value="AMP-bd_C_sf"/>
</dbReference>
<dbReference type="Pfam" id="PF00668">
    <property type="entry name" value="Condensation"/>
    <property type="match status" value="1"/>
</dbReference>
<dbReference type="InterPro" id="IPR001242">
    <property type="entry name" value="Condensation_dom"/>
</dbReference>
<dbReference type="Pfam" id="PF00550">
    <property type="entry name" value="PP-binding"/>
    <property type="match status" value="1"/>
</dbReference>
<reference evidence="5 6" key="1">
    <citation type="submission" date="2017-06" db="EMBL/GenBank/DDBJ databases">
        <title>Ant-infecting Ophiocordyceps genomes reveal a high diversity of potential behavioral manipulation genes and a possible major role for enterotoxins.</title>
        <authorList>
            <person name="De Bekker C."/>
            <person name="Evans H.C."/>
            <person name="Brachmann A."/>
            <person name="Hughes D.P."/>
        </authorList>
    </citation>
    <scope>NUCLEOTIDE SEQUENCE [LARGE SCALE GENOMIC DNA]</scope>
    <source>
        <strain evidence="5 6">Map64</strain>
    </source>
</reference>
<dbReference type="GO" id="GO:0005737">
    <property type="term" value="C:cytoplasm"/>
    <property type="evidence" value="ECO:0007669"/>
    <property type="project" value="TreeGrafter"/>
</dbReference>
<dbReference type="GO" id="GO:0044550">
    <property type="term" value="P:secondary metabolite biosynthetic process"/>
    <property type="evidence" value="ECO:0007669"/>
    <property type="project" value="TreeGrafter"/>
</dbReference>
<protein>
    <recommendedName>
        <fullName evidence="4">Carrier domain-containing protein</fullName>
    </recommendedName>
</protein>
<keyword evidence="2" id="KW-0597">Phosphoprotein</keyword>
<dbReference type="PANTHER" id="PTHR45527:SF1">
    <property type="entry name" value="FATTY ACID SYNTHASE"/>
    <property type="match status" value="1"/>
</dbReference>
<dbReference type="SUPFAM" id="SSF47336">
    <property type="entry name" value="ACP-like"/>
    <property type="match status" value="1"/>
</dbReference>
<feature type="domain" description="Carrier" evidence="4">
    <location>
        <begin position="135"/>
        <end position="211"/>
    </location>
</feature>
<evidence type="ECO:0000256" key="2">
    <source>
        <dbReference type="ARBA" id="ARBA00022553"/>
    </source>
</evidence>
<dbReference type="Gene3D" id="1.10.1200.10">
    <property type="entry name" value="ACP-like"/>
    <property type="match status" value="1"/>
</dbReference>
<dbReference type="InterPro" id="IPR000873">
    <property type="entry name" value="AMP-dep_synth/lig_dom"/>
</dbReference>
<dbReference type="OrthoDB" id="4920779at2759"/>
<dbReference type="PANTHER" id="PTHR45527">
    <property type="entry name" value="NONRIBOSOMAL PEPTIDE SYNTHETASE"/>
    <property type="match status" value="1"/>
</dbReference>
<name>A0A2C5XGD6_9HYPO</name>
<sequence>METATREMVMELEKNMLQDAAIKQARIVNLAARGNGEPEWTAALVLAKPRDSEQEAATVIKHARKQLRKLFDKSLVPKRWIVLDHFPTTDLGLVDEQRLAQSLLMGTSAAAHGLTTKERRRALIDGTNKSDSVEVNEPEMVTVLQALWAQVLLVDASQIKHDDNFLRRGGDSILAIQLSTAALEYGINLPTRAILQNPELVRMAAAAQISDEDAHDALQEPFETLAISKRDEILVEIEGQCALESGAKVVDAYPCSPLQEGLMALALKQPGSYISRFVWRLDNGANVRLFRQAWQKTVELCAILRTRIVRASSSHYQAVIEGSQSWEEHGEHGIRAFMENFENIEMGYGSCLCRYALVTEGSKTYFAIIVHHAVFDGLSMRLILDTLHQAYQGLVPSTPKPYVGFINYVQSVESDEAAASYWAGQLQGARQALFPNRGSRSGRFASHDGSSLVKRSFAFPKKEATSITKATVLRAAWALLLAQYCDTQDVCFGTTVSGRHAPVAGLQTMAGPVIATVPVRIKIDADQTVSEFLVSVQSQANEMTAFEQFGLQRIAKVCSDAKEACEFNSLFVIQPAQHLESTATSSRLLLQDGLERHLSQQSMEKYFNYPFVVQPWVTDDSVELEMTYDRQVLTEFQLEAFARQFETVARFLLQHDEARLCDVGVAGPWDKAQAQAWNELDEPQLVNACVHELVEQEARRNPEALAVQAWDGELTYRQLNEAANRLAHHILSIVDIQNDELIHVCFEKSLWHFVSILAINKVGAAWVPLDPSHPLHRQQQVIAQTKARLALGSPSNASICEGLVPNIIEVSAQLDQELKEGLPLSLTASGPAITVSPRPRHGTSRSVL</sequence>
<dbReference type="PROSITE" id="PS50075">
    <property type="entry name" value="CARRIER"/>
    <property type="match status" value="1"/>
</dbReference>
<dbReference type="InterPro" id="IPR042099">
    <property type="entry name" value="ANL_N_sf"/>
</dbReference>
<dbReference type="Gene3D" id="3.30.559.10">
    <property type="entry name" value="Chloramphenicol acetyltransferase-like domain"/>
    <property type="match status" value="1"/>
</dbReference>
<dbReference type="AlphaFoldDB" id="A0A2C5XGD6"/>
<keyword evidence="6" id="KW-1185">Reference proteome</keyword>
<keyword evidence="3" id="KW-0436">Ligase</keyword>
<dbReference type="GO" id="GO:0031177">
    <property type="term" value="F:phosphopantetheine binding"/>
    <property type="evidence" value="ECO:0007669"/>
    <property type="project" value="TreeGrafter"/>
</dbReference>
<dbReference type="SUPFAM" id="SSF56801">
    <property type="entry name" value="Acetyl-CoA synthetase-like"/>
    <property type="match status" value="2"/>
</dbReference>
<evidence type="ECO:0000256" key="3">
    <source>
        <dbReference type="ARBA" id="ARBA00022598"/>
    </source>
</evidence>
<dbReference type="STRING" id="1399860.A0A2C5XGD6"/>
<evidence type="ECO:0000313" key="5">
    <source>
        <dbReference type="EMBL" id="PHH61638.1"/>
    </source>
</evidence>
<dbReference type="InterPro" id="IPR023213">
    <property type="entry name" value="CAT-like_dom_sf"/>
</dbReference>
<dbReference type="Proteomes" id="UP000226192">
    <property type="component" value="Unassembled WGS sequence"/>
</dbReference>
<evidence type="ECO:0000259" key="4">
    <source>
        <dbReference type="PROSITE" id="PS50075"/>
    </source>
</evidence>
<evidence type="ECO:0000256" key="1">
    <source>
        <dbReference type="ARBA" id="ARBA00022450"/>
    </source>
</evidence>
<gene>
    <name evidence="5" type="ORF">CDD81_8102</name>
</gene>
<dbReference type="SUPFAM" id="SSF52777">
    <property type="entry name" value="CoA-dependent acyltransferases"/>
    <property type="match status" value="2"/>
</dbReference>
<dbReference type="InterPro" id="IPR036736">
    <property type="entry name" value="ACP-like_sf"/>
</dbReference>
<dbReference type="Pfam" id="PF00501">
    <property type="entry name" value="AMP-binding"/>
    <property type="match status" value="1"/>
</dbReference>
<dbReference type="CDD" id="cd19545">
    <property type="entry name" value="FUM14_C_NRPS-like"/>
    <property type="match status" value="1"/>
</dbReference>
<dbReference type="Gene3D" id="3.30.559.30">
    <property type="entry name" value="Nonribosomal peptide synthetase, condensation domain"/>
    <property type="match status" value="1"/>
</dbReference>
<evidence type="ECO:0000313" key="6">
    <source>
        <dbReference type="Proteomes" id="UP000226192"/>
    </source>
</evidence>
<proteinExistence type="predicted"/>
<dbReference type="Gene3D" id="3.40.50.12780">
    <property type="entry name" value="N-terminal domain of ligase-like"/>
    <property type="match status" value="1"/>
</dbReference>
<dbReference type="Gene3D" id="3.30.300.30">
    <property type="match status" value="1"/>
</dbReference>
<dbReference type="GO" id="GO:0016874">
    <property type="term" value="F:ligase activity"/>
    <property type="evidence" value="ECO:0007669"/>
    <property type="project" value="UniProtKB-KW"/>
</dbReference>
<dbReference type="EMBL" id="NJET01000097">
    <property type="protein sequence ID" value="PHH61638.1"/>
    <property type="molecule type" value="Genomic_DNA"/>
</dbReference>